<gene>
    <name evidence="2" type="ORF">JF887_12815</name>
</gene>
<dbReference type="Proteomes" id="UP000614410">
    <property type="component" value="Unassembled WGS sequence"/>
</dbReference>
<evidence type="ECO:0000259" key="1">
    <source>
        <dbReference type="Pfam" id="PF12728"/>
    </source>
</evidence>
<reference evidence="2 3" key="1">
    <citation type="submission" date="2020-10" db="EMBL/GenBank/DDBJ databases">
        <title>Ca. Dormibacterota MAGs.</title>
        <authorList>
            <person name="Montgomery K."/>
        </authorList>
    </citation>
    <scope>NUCLEOTIDE SEQUENCE [LARGE SCALE GENOMIC DNA]</scope>
    <source>
        <strain evidence="2">Mitchell_Peninsula_5</strain>
    </source>
</reference>
<dbReference type="Pfam" id="PF12728">
    <property type="entry name" value="HTH_17"/>
    <property type="match status" value="1"/>
</dbReference>
<protein>
    <submittedName>
        <fullName evidence="2">Excisionase family DNA-binding protein</fullName>
    </submittedName>
</protein>
<organism evidence="2 3">
    <name type="scientific">Candidatus Amunia macphersoniae</name>
    <dbReference type="NCBI Taxonomy" id="3127014"/>
    <lineage>
        <taxon>Bacteria</taxon>
        <taxon>Bacillati</taxon>
        <taxon>Candidatus Dormiibacterota</taxon>
        <taxon>Candidatus Dormibacteria</taxon>
        <taxon>Candidatus Aeolococcales</taxon>
        <taxon>Candidatus Aeolococcaceae</taxon>
        <taxon>Candidatus Amunia</taxon>
    </lineage>
</organism>
<dbReference type="AlphaFoldDB" id="A0A934KPT6"/>
<feature type="domain" description="Helix-turn-helix" evidence="1">
    <location>
        <begin position="9"/>
        <end position="50"/>
    </location>
</feature>
<proteinExistence type="predicted"/>
<keyword evidence="2" id="KW-0238">DNA-binding</keyword>
<dbReference type="InterPro" id="IPR041657">
    <property type="entry name" value="HTH_17"/>
</dbReference>
<dbReference type="NCBIfam" id="TIGR01764">
    <property type="entry name" value="excise"/>
    <property type="match status" value="1"/>
</dbReference>
<dbReference type="GO" id="GO:0003677">
    <property type="term" value="F:DNA binding"/>
    <property type="evidence" value="ECO:0007669"/>
    <property type="project" value="UniProtKB-KW"/>
</dbReference>
<comment type="caution">
    <text evidence="2">The sequence shown here is derived from an EMBL/GenBank/DDBJ whole genome shotgun (WGS) entry which is preliminary data.</text>
</comment>
<dbReference type="SUPFAM" id="SSF46955">
    <property type="entry name" value="Putative DNA-binding domain"/>
    <property type="match status" value="1"/>
</dbReference>
<evidence type="ECO:0000313" key="3">
    <source>
        <dbReference type="Proteomes" id="UP000614410"/>
    </source>
</evidence>
<dbReference type="InterPro" id="IPR009061">
    <property type="entry name" value="DNA-bd_dom_put_sf"/>
</dbReference>
<dbReference type="EMBL" id="JAEKNN010000060">
    <property type="protein sequence ID" value="MBJ7610294.1"/>
    <property type="molecule type" value="Genomic_DNA"/>
</dbReference>
<evidence type="ECO:0000313" key="2">
    <source>
        <dbReference type="EMBL" id="MBJ7610294.1"/>
    </source>
</evidence>
<dbReference type="InterPro" id="IPR010093">
    <property type="entry name" value="SinI_DNA-bd"/>
</dbReference>
<name>A0A934KPT6_9BACT</name>
<sequence>MAQTQEQILTTGEAAALCGVSRSTLRRAVAQGHLQAWHTPGKHLRFGRSACLDFARSLGRVDLVGQAYGREVAGVPTTRVGDGAPSR</sequence>
<accession>A0A934KPT6</accession>
<dbReference type="Gene3D" id="1.10.1660.10">
    <property type="match status" value="1"/>
</dbReference>